<evidence type="ECO:0000256" key="3">
    <source>
        <dbReference type="ARBA" id="ARBA00022737"/>
    </source>
</evidence>
<dbReference type="Gene3D" id="2.40.50.140">
    <property type="entry name" value="Nucleic acid-binding proteins"/>
    <property type="match status" value="5"/>
</dbReference>
<feature type="domain" description="CSD" evidence="6">
    <location>
        <begin position="63"/>
        <end position="127"/>
    </location>
</feature>
<dbReference type="Pfam" id="PF00313">
    <property type="entry name" value="CSD"/>
    <property type="match status" value="2"/>
</dbReference>
<evidence type="ECO:0000259" key="6">
    <source>
        <dbReference type="PROSITE" id="PS51857"/>
    </source>
</evidence>
<comment type="similarity">
    <text evidence="5">Belongs to the UNR family.</text>
</comment>
<evidence type="ECO:0000313" key="7">
    <source>
        <dbReference type="EMBL" id="KAF7493032.1"/>
    </source>
</evidence>
<evidence type="ECO:0000313" key="8">
    <source>
        <dbReference type="EnsemblMetazoa" id="KAF7493032.1"/>
    </source>
</evidence>
<organism evidence="7">
    <name type="scientific">Sarcoptes scabiei</name>
    <name type="common">Itch mite</name>
    <name type="synonym">Acarus scabiei</name>
    <dbReference type="NCBI Taxonomy" id="52283"/>
    <lineage>
        <taxon>Eukaryota</taxon>
        <taxon>Metazoa</taxon>
        <taxon>Ecdysozoa</taxon>
        <taxon>Arthropoda</taxon>
        <taxon>Chelicerata</taxon>
        <taxon>Arachnida</taxon>
        <taxon>Acari</taxon>
        <taxon>Acariformes</taxon>
        <taxon>Sarcoptiformes</taxon>
        <taxon>Astigmata</taxon>
        <taxon>Psoroptidia</taxon>
        <taxon>Sarcoptoidea</taxon>
        <taxon>Sarcoptidae</taxon>
        <taxon>Sarcoptinae</taxon>
        <taxon>Sarcoptes</taxon>
    </lineage>
</organism>
<dbReference type="OrthoDB" id="74319at2759"/>
<dbReference type="EMBL" id="WVUK01000056">
    <property type="protein sequence ID" value="KAF7493032.1"/>
    <property type="molecule type" value="Genomic_DNA"/>
</dbReference>
<keyword evidence="2" id="KW-0963">Cytoplasm</keyword>
<protein>
    <submittedName>
        <fullName evidence="7">Cold shock domain-containing protein E1</fullName>
    </submittedName>
</protein>
<evidence type="ECO:0000313" key="9">
    <source>
        <dbReference type="Proteomes" id="UP000070412"/>
    </source>
</evidence>
<reference evidence="9" key="1">
    <citation type="journal article" date="2020" name="PLoS Negl. Trop. Dis.">
        <title>High-quality nuclear genome for Sarcoptes scabiei-A critical resource for a neglected parasite.</title>
        <authorList>
            <person name="Korhonen P.K."/>
            <person name="Gasser R.B."/>
            <person name="Ma G."/>
            <person name="Wang T."/>
            <person name="Stroehlein A.J."/>
            <person name="Young N.D."/>
            <person name="Ang C.S."/>
            <person name="Fernando D.D."/>
            <person name="Lu H.C."/>
            <person name="Taylor S."/>
            <person name="Reynolds S.L."/>
            <person name="Mofiz E."/>
            <person name="Najaraj S.H."/>
            <person name="Gowda H."/>
            <person name="Madugundu A."/>
            <person name="Renuse S."/>
            <person name="Holt D."/>
            <person name="Pandey A."/>
            <person name="Papenfuss A.T."/>
            <person name="Fischer K."/>
        </authorList>
    </citation>
    <scope>NUCLEOTIDE SEQUENCE [LARGE SCALE GENOMIC DNA]</scope>
</reference>
<evidence type="ECO:0000256" key="1">
    <source>
        <dbReference type="ARBA" id="ARBA00004496"/>
    </source>
</evidence>
<accession>A0A834VD41</accession>
<dbReference type="InterPro" id="IPR012340">
    <property type="entry name" value="NA-bd_OB-fold"/>
</dbReference>
<keyword evidence="9" id="KW-1185">Reference proteome</keyword>
<dbReference type="SMART" id="SM00357">
    <property type="entry name" value="CSP"/>
    <property type="match status" value="4"/>
</dbReference>
<proteinExistence type="inferred from homology"/>
<dbReference type="InterPro" id="IPR002059">
    <property type="entry name" value="CSP_DNA-bd"/>
</dbReference>
<dbReference type="PANTHER" id="PTHR12913:SF1">
    <property type="entry name" value="COLD SHOCK DOMAIN-CONTAINING PROTEIN E1"/>
    <property type="match status" value="1"/>
</dbReference>
<dbReference type="GO" id="GO:0003723">
    <property type="term" value="F:RNA binding"/>
    <property type="evidence" value="ECO:0007669"/>
    <property type="project" value="UniProtKB-KW"/>
</dbReference>
<sequence>MSNSSENFFLSNNADDNFSIFNASNFTKSNDYTSNNSNNSYPNSNFCYDNSSEHNPQSSSCFKETGIIEKMLLSYGFIQCCERQARLFFHFSQYLGNIEHLKIGDPIEYETSYDRRTGKPVAINIKKIYSDDFMMKLSTTDRLTGVVTTPITPERQGRIAFESKGEFFFLPFTQKDVIENVELKARNKVSFVLETDKGGTYRATSIQLEPYDLIKIQGIITAIKDTFGFIERSDNLTKIFFHFSDCTDFKSLNIGDFVHFSVTTRKNKELAINVTKQMDTDEELSEKFYKGQIVRFNSRNNLASVFCQELNKEFFFHDKDVKGGFTIYPFDLVTFQIATDRQSNCERAINLQFEPETFLLNSEIREKGYIASLKETYGFIKCPSKEGSLIYFKHIELIDPTIVLKLNDEVEFTYLSDAQVKKCQAIRISILPNGTLFNNILSKKSSDASLVPLEYSNEMYYPVLNTLVPAYFETETTKDNQLEAGGIDSNEKIENNNENNESWTKKLLDVFQDSDIFTLSNGHADVDGLINNGSIEEIQSEKKTGVVVVLKENFGFIESFDGETEYYFQLSSYKDESKCKIGQAVEFDSIFLNDNWKAFNVVPIENFSEIHENDLSETFTGIVTQTVKIFDPEQSEYEGLIAKVPNSNYDLSDEHDVFPFGITSLKFPKDFISIGDPVRFQTATNCVSKKKRAFNVEPIRERQKGFIVSLQPLYGFIRPCKELQRVIKRNIYFNTSELHVDDKVEINDRVDFYLIYNPRTLKNYAIDIRKSEISKTEEIFSFKNKRTEISGPKVIAIRQPRAPNGSIGFIDNSIALEKPKTT</sequence>
<dbReference type="InterPro" id="IPR019844">
    <property type="entry name" value="CSD_CS"/>
</dbReference>
<name>A0A834VD41_SARSC</name>
<dbReference type="Proteomes" id="UP000070412">
    <property type="component" value="Unassembled WGS sequence"/>
</dbReference>
<gene>
    <name evidence="7" type="ORF">SSS_3220</name>
</gene>
<keyword evidence="3" id="KW-0677">Repeat</keyword>
<evidence type="ECO:0000256" key="5">
    <source>
        <dbReference type="ARBA" id="ARBA00044751"/>
    </source>
</evidence>
<comment type="subcellular location">
    <subcellularLocation>
        <location evidence="1">Cytoplasm</location>
    </subcellularLocation>
</comment>
<dbReference type="CDD" id="cd04458">
    <property type="entry name" value="CSP_CDS"/>
    <property type="match status" value="1"/>
</dbReference>
<dbReference type="GO" id="GO:0005737">
    <property type="term" value="C:cytoplasm"/>
    <property type="evidence" value="ECO:0007669"/>
    <property type="project" value="UniProtKB-SubCell"/>
</dbReference>
<keyword evidence="4" id="KW-0694">RNA-binding</keyword>
<dbReference type="SUPFAM" id="SSF50249">
    <property type="entry name" value="Nucleic acid-binding proteins"/>
    <property type="match status" value="4"/>
</dbReference>
<reference evidence="8" key="3">
    <citation type="submission" date="2022-06" db="UniProtKB">
        <authorList>
            <consortium name="EnsemblMetazoa"/>
        </authorList>
    </citation>
    <scope>IDENTIFICATION</scope>
</reference>
<dbReference type="EnsemblMetazoa" id="SSS_3220s_mrna">
    <property type="protein sequence ID" value="KAF7493032.1"/>
    <property type="gene ID" value="SSS_3220"/>
</dbReference>
<feature type="domain" description="CSD" evidence="6">
    <location>
        <begin position="215"/>
        <end position="276"/>
    </location>
</feature>
<dbReference type="PROSITE" id="PS51857">
    <property type="entry name" value="CSD_2"/>
    <property type="match status" value="2"/>
</dbReference>
<reference evidence="7" key="2">
    <citation type="submission" date="2020-01" db="EMBL/GenBank/DDBJ databases">
        <authorList>
            <person name="Korhonen P.K.K."/>
            <person name="Guangxu M.G."/>
            <person name="Wang T.W."/>
            <person name="Stroehlein A.J.S."/>
            <person name="Young N.D."/>
            <person name="Ang C.-S.A."/>
            <person name="Fernando D.W.F."/>
            <person name="Lu H.L."/>
            <person name="Taylor S.T."/>
            <person name="Ehtesham M.E.M."/>
            <person name="Najaraj S.H.N."/>
            <person name="Harsha G.H.G."/>
            <person name="Madugundu A.M."/>
            <person name="Renuse S.R."/>
            <person name="Holt D.H."/>
            <person name="Pandey A.P."/>
            <person name="Papenfuss A.P."/>
            <person name="Gasser R.B.G."/>
            <person name="Fischer K.F."/>
        </authorList>
    </citation>
    <scope>NUCLEOTIDE SEQUENCE</scope>
    <source>
        <strain evidence="7">SSS_KF_BRIS2020</strain>
    </source>
</reference>
<dbReference type="AlphaFoldDB" id="A0A834VD41"/>
<dbReference type="PANTHER" id="PTHR12913">
    <property type="entry name" value="UNR PROTEIN N-RAS UPSTREAM GENE PROTEIN"/>
    <property type="match status" value="1"/>
</dbReference>
<dbReference type="PROSITE" id="PS00352">
    <property type="entry name" value="CSD_1"/>
    <property type="match status" value="1"/>
</dbReference>
<evidence type="ECO:0000256" key="4">
    <source>
        <dbReference type="ARBA" id="ARBA00022884"/>
    </source>
</evidence>
<dbReference type="InterPro" id="IPR011129">
    <property type="entry name" value="CSD"/>
</dbReference>
<evidence type="ECO:0000256" key="2">
    <source>
        <dbReference type="ARBA" id="ARBA00022490"/>
    </source>
</evidence>